<keyword evidence="5" id="KW-0539">Nucleus</keyword>
<dbReference type="PANTHER" id="PTHR34042:SF1">
    <property type="entry name" value="TRANSCRIPTION REPRESSOR OFP17"/>
    <property type="match status" value="1"/>
</dbReference>
<keyword evidence="3" id="KW-0805">Transcription regulation</keyword>
<evidence type="ECO:0000256" key="1">
    <source>
        <dbReference type="ARBA" id="ARBA00004123"/>
    </source>
</evidence>
<dbReference type="AlphaFoldDB" id="A0A7J7P4X8"/>
<sequence>MTESPLSPAYVKTKNKRTGEVKDACQSFENYLVEMLVEDGKVRDLIDVEELLYCWKNLRCPVFVNLVSMFYAELCKDLFSGQEGEGHGFKSRGDIH</sequence>
<reference evidence="7 8" key="1">
    <citation type="journal article" date="2020" name="IScience">
        <title>Genome Sequencing of the Endangered Kingdonia uniflora (Circaeasteraceae, Ranunculales) Reveals Potential Mechanisms of Evolutionary Specialization.</title>
        <authorList>
            <person name="Sun Y."/>
            <person name="Deng T."/>
            <person name="Zhang A."/>
            <person name="Moore M.J."/>
            <person name="Landis J.B."/>
            <person name="Lin N."/>
            <person name="Zhang H."/>
            <person name="Zhang X."/>
            <person name="Huang J."/>
            <person name="Zhang X."/>
            <person name="Sun H."/>
            <person name="Wang H."/>
        </authorList>
    </citation>
    <scope>NUCLEOTIDE SEQUENCE [LARGE SCALE GENOMIC DNA]</scope>
    <source>
        <strain evidence="7">TB1705</strain>
        <tissue evidence="7">Leaf</tissue>
    </source>
</reference>
<dbReference type="PROSITE" id="PS51754">
    <property type="entry name" value="OVATE"/>
    <property type="match status" value="1"/>
</dbReference>
<dbReference type="OrthoDB" id="1871608at2759"/>
<comment type="caution">
    <text evidence="7">The sequence shown here is derived from an EMBL/GenBank/DDBJ whole genome shotgun (WGS) entry which is preliminary data.</text>
</comment>
<keyword evidence="8" id="KW-1185">Reference proteome</keyword>
<dbReference type="PANTHER" id="PTHR34042">
    <property type="entry name" value="TRANSCRIPTION REPRESSOR OFP17"/>
    <property type="match status" value="1"/>
</dbReference>
<dbReference type="GO" id="GO:0005634">
    <property type="term" value="C:nucleus"/>
    <property type="evidence" value="ECO:0007669"/>
    <property type="project" value="UniProtKB-SubCell"/>
</dbReference>
<dbReference type="GO" id="GO:0045892">
    <property type="term" value="P:negative regulation of DNA-templated transcription"/>
    <property type="evidence" value="ECO:0007669"/>
    <property type="project" value="InterPro"/>
</dbReference>
<evidence type="ECO:0000256" key="5">
    <source>
        <dbReference type="ARBA" id="ARBA00023242"/>
    </source>
</evidence>
<dbReference type="EMBL" id="JACGCM010000271">
    <property type="protein sequence ID" value="KAF6174363.1"/>
    <property type="molecule type" value="Genomic_DNA"/>
</dbReference>
<accession>A0A7J7P4X8</accession>
<evidence type="ECO:0000256" key="3">
    <source>
        <dbReference type="ARBA" id="ARBA00023015"/>
    </source>
</evidence>
<feature type="domain" description="OVATE" evidence="6">
    <location>
        <begin position="17"/>
        <end position="77"/>
    </location>
</feature>
<keyword evidence="4" id="KW-0804">Transcription</keyword>
<protein>
    <recommendedName>
        <fullName evidence="6">OVATE domain-containing protein</fullName>
    </recommendedName>
</protein>
<evidence type="ECO:0000313" key="7">
    <source>
        <dbReference type="EMBL" id="KAF6174363.1"/>
    </source>
</evidence>
<evidence type="ECO:0000256" key="4">
    <source>
        <dbReference type="ARBA" id="ARBA00023163"/>
    </source>
</evidence>
<name>A0A7J7P4X8_9MAGN</name>
<keyword evidence="2" id="KW-0678">Repressor</keyword>
<dbReference type="Proteomes" id="UP000541444">
    <property type="component" value="Unassembled WGS sequence"/>
</dbReference>
<evidence type="ECO:0000256" key="2">
    <source>
        <dbReference type="ARBA" id="ARBA00022491"/>
    </source>
</evidence>
<comment type="subcellular location">
    <subcellularLocation>
        <location evidence="1">Nucleus</location>
    </subcellularLocation>
</comment>
<organism evidence="7 8">
    <name type="scientific">Kingdonia uniflora</name>
    <dbReference type="NCBI Taxonomy" id="39325"/>
    <lineage>
        <taxon>Eukaryota</taxon>
        <taxon>Viridiplantae</taxon>
        <taxon>Streptophyta</taxon>
        <taxon>Embryophyta</taxon>
        <taxon>Tracheophyta</taxon>
        <taxon>Spermatophyta</taxon>
        <taxon>Magnoliopsida</taxon>
        <taxon>Ranunculales</taxon>
        <taxon>Circaeasteraceae</taxon>
        <taxon>Kingdonia</taxon>
    </lineage>
</organism>
<dbReference type="InterPro" id="IPR044686">
    <property type="entry name" value="OFP17"/>
</dbReference>
<evidence type="ECO:0000259" key="6">
    <source>
        <dbReference type="PROSITE" id="PS51754"/>
    </source>
</evidence>
<proteinExistence type="predicted"/>
<dbReference type="InterPro" id="IPR006458">
    <property type="entry name" value="Ovate_C"/>
</dbReference>
<evidence type="ECO:0000313" key="8">
    <source>
        <dbReference type="Proteomes" id="UP000541444"/>
    </source>
</evidence>
<gene>
    <name evidence="7" type="ORF">GIB67_027834</name>
</gene>